<dbReference type="STRING" id="407821.A0A087TIH7"/>
<dbReference type="GO" id="GO:0008146">
    <property type="term" value="F:sulfotransferase activity"/>
    <property type="evidence" value="ECO:0007669"/>
    <property type="project" value="InterPro"/>
</dbReference>
<proteinExistence type="inferred from homology"/>
<evidence type="ECO:0000313" key="5">
    <source>
        <dbReference type="Proteomes" id="UP000054359"/>
    </source>
</evidence>
<dbReference type="Proteomes" id="UP000054359">
    <property type="component" value="Unassembled WGS sequence"/>
</dbReference>
<dbReference type="Gene3D" id="3.40.50.300">
    <property type="entry name" value="P-loop containing nucleotide triphosphate hydrolases"/>
    <property type="match status" value="1"/>
</dbReference>
<sequence length="325" mass="38160">MSDSASESKTEEKISKYPLVYLRGLPFPAFLAAVGNVEKAIDFKPDDDDIFIVTYPKCGTTWTQFIVWEIINKGAVPPSPNQMMFQHVPFLEVTGPDALEALSTPRIIKTHLPFHLQPYNPSSKYIYIIRNPWDCCVSYYYHHQMDTSQPQLTFDKYFELFITGELGWGDYFDHILSWYSHRNDPNVLLLTYEEMKKDAKKAFFTIAKFLGDSYYKDLLDKNILENCLKHSDFKYMKSLGMFFPSFDEIQKDAKKFAEEIGKIDRENAKSYKVREVNFFRKGEIGDWKNHFSQVQIERFNEYMSKKLKGTELENFWQPLMAETSL</sequence>
<evidence type="ECO:0000259" key="3">
    <source>
        <dbReference type="Pfam" id="PF00685"/>
    </source>
</evidence>
<comment type="similarity">
    <text evidence="1">Belongs to the sulfotransferase 1 family.</text>
</comment>
<dbReference type="AlphaFoldDB" id="A0A087TIH7"/>
<organism evidence="4 5">
    <name type="scientific">Stegodyphus mimosarum</name>
    <name type="common">African social velvet spider</name>
    <dbReference type="NCBI Taxonomy" id="407821"/>
    <lineage>
        <taxon>Eukaryota</taxon>
        <taxon>Metazoa</taxon>
        <taxon>Ecdysozoa</taxon>
        <taxon>Arthropoda</taxon>
        <taxon>Chelicerata</taxon>
        <taxon>Arachnida</taxon>
        <taxon>Araneae</taxon>
        <taxon>Araneomorphae</taxon>
        <taxon>Entelegynae</taxon>
        <taxon>Eresoidea</taxon>
        <taxon>Eresidae</taxon>
        <taxon>Stegodyphus</taxon>
    </lineage>
</organism>
<feature type="non-terminal residue" evidence="4">
    <location>
        <position position="325"/>
    </location>
</feature>
<dbReference type="EMBL" id="KK115357">
    <property type="protein sequence ID" value="KFM64916.1"/>
    <property type="molecule type" value="Genomic_DNA"/>
</dbReference>
<reference evidence="4 5" key="1">
    <citation type="submission" date="2013-11" db="EMBL/GenBank/DDBJ databases">
        <title>Genome sequencing of Stegodyphus mimosarum.</title>
        <authorList>
            <person name="Bechsgaard J."/>
        </authorList>
    </citation>
    <scope>NUCLEOTIDE SEQUENCE [LARGE SCALE GENOMIC DNA]</scope>
</reference>
<dbReference type="InterPro" id="IPR000863">
    <property type="entry name" value="Sulfotransferase_dom"/>
</dbReference>
<dbReference type="OrthoDB" id="205623at2759"/>
<evidence type="ECO:0000256" key="1">
    <source>
        <dbReference type="ARBA" id="ARBA00005771"/>
    </source>
</evidence>
<feature type="domain" description="Sulfotransferase" evidence="3">
    <location>
        <begin position="47"/>
        <end position="310"/>
    </location>
</feature>
<keyword evidence="5" id="KW-1185">Reference proteome</keyword>
<dbReference type="OMA" id="DTATWVM"/>
<evidence type="ECO:0000256" key="2">
    <source>
        <dbReference type="ARBA" id="ARBA00022679"/>
    </source>
</evidence>
<evidence type="ECO:0000313" key="4">
    <source>
        <dbReference type="EMBL" id="KFM64916.1"/>
    </source>
</evidence>
<accession>A0A087TIH7</accession>
<dbReference type="InterPro" id="IPR027417">
    <property type="entry name" value="P-loop_NTPase"/>
</dbReference>
<protein>
    <submittedName>
        <fullName evidence="4">Sulfotransferase 1C2</fullName>
    </submittedName>
</protein>
<dbReference type="PANTHER" id="PTHR11783">
    <property type="entry name" value="SULFOTRANSFERASE SULT"/>
    <property type="match status" value="1"/>
</dbReference>
<dbReference type="Pfam" id="PF00685">
    <property type="entry name" value="Sulfotransfer_1"/>
    <property type="match status" value="1"/>
</dbReference>
<keyword evidence="2 4" id="KW-0808">Transferase</keyword>
<name>A0A087TIH7_STEMI</name>
<gene>
    <name evidence="4" type="ORF">X975_00659</name>
</gene>
<dbReference type="SUPFAM" id="SSF52540">
    <property type="entry name" value="P-loop containing nucleoside triphosphate hydrolases"/>
    <property type="match status" value="1"/>
</dbReference>